<dbReference type="EMBL" id="QYTW02000009">
    <property type="protein sequence ID" value="RST59618.1"/>
    <property type="molecule type" value="Genomic_DNA"/>
</dbReference>
<accession>A0A429X851</accession>
<evidence type="ECO:0000313" key="1">
    <source>
        <dbReference type="EMBL" id="RST59618.1"/>
    </source>
</evidence>
<dbReference type="AlphaFoldDB" id="A0A429X851"/>
<reference evidence="1 2" key="1">
    <citation type="submission" date="2018-12" db="EMBL/GenBank/DDBJ databases">
        <authorList>
            <person name="Sun L."/>
            <person name="Chen Z."/>
        </authorList>
    </citation>
    <scope>NUCLEOTIDE SEQUENCE [LARGE SCALE GENOMIC DNA]</scope>
    <source>
        <strain evidence="1 2">LMG 29736</strain>
    </source>
</reference>
<dbReference type="Pfam" id="PF10970">
    <property type="entry name" value="GerPE"/>
    <property type="match status" value="1"/>
</dbReference>
<gene>
    <name evidence="1" type="ORF">D5F11_010950</name>
</gene>
<comment type="caution">
    <text evidence="1">The sequence shown here is derived from an EMBL/GenBank/DDBJ whole genome shotgun (WGS) entry which is preliminary data.</text>
</comment>
<dbReference type="InterPro" id="IPR024496">
    <property type="entry name" value="Spore_germ_GerPE"/>
</dbReference>
<name>A0A429X851_SIMTE</name>
<sequence length="149" mass="16328">MPLRGSVVKTMDIKNMIFGSVVEIGDTVHLRAYTDALAVQRYKELFFGNEGNFKNYNAFNKPIPIPSLPRQLPSITKYNEYPDIKVGNIHLITISSSAIVQIGTTNHINSEARVLHIRQISPGNESARRTALGAQGELQGGSFSATTAI</sequence>
<evidence type="ECO:0000313" key="2">
    <source>
        <dbReference type="Proteomes" id="UP000287296"/>
    </source>
</evidence>
<dbReference type="RefSeq" id="WP_120116401.1">
    <property type="nucleotide sequence ID" value="NZ_BORI01000002.1"/>
</dbReference>
<dbReference type="OrthoDB" id="2599887at2"/>
<organism evidence="1 2">
    <name type="scientific">Siminovitchia terrae</name>
    <name type="common">Bacillus terrae</name>
    <dbReference type="NCBI Taxonomy" id="1914933"/>
    <lineage>
        <taxon>Bacteria</taxon>
        <taxon>Bacillati</taxon>
        <taxon>Bacillota</taxon>
        <taxon>Bacilli</taxon>
        <taxon>Bacillales</taxon>
        <taxon>Bacillaceae</taxon>
        <taxon>Siminovitchia</taxon>
    </lineage>
</organism>
<proteinExistence type="predicted"/>
<dbReference type="Proteomes" id="UP000287296">
    <property type="component" value="Unassembled WGS sequence"/>
</dbReference>
<protein>
    <submittedName>
        <fullName evidence="1">Spore germination protein GerPE</fullName>
    </submittedName>
</protein>